<dbReference type="EMBL" id="VOPW01000001">
    <property type="protein sequence ID" value="TXC66625.1"/>
    <property type="molecule type" value="Genomic_DNA"/>
</dbReference>
<dbReference type="SMART" id="SM00862">
    <property type="entry name" value="Trans_reg_C"/>
    <property type="match status" value="1"/>
</dbReference>
<evidence type="ECO:0000256" key="1">
    <source>
        <dbReference type="ARBA" id="ARBA00004496"/>
    </source>
</evidence>
<evidence type="ECO:0000256" key="5">
    <source>
        <dbReference type="ARBA" id="ARBA00023015"/>
    </source>
</evidence>
<dbReference type="PANTHER" id="PTHR48111:SF4">
    <property type="entry name" value="DNA-BINDING DUAL TRANSCRIPTIONAL REGULATOR OMPR"/>
    <property type="match status" value="1"/>
</dbReference>
<keyword evidence="13" id="KW-1185">Reference proteome</keyword>
<protein>
    <submittedName>
        <fullName evidence="12">Response regulator</fullName>
    </submittedName>
</protein>
<evidence type="ECO:0000256" key="8">
    <source>
        <dbReference type="PROSITE-ProRule" id="PRU00169"/>
    </source>
</evidence>
<dbReference type="FunFam" id="1.10.10.10:FF:000099">
    <property type="entry name" value="Two-component system response regulator TorR"/>
    <property type="match status" value="1"/>
</dbReference>
<evidence type="ECO:0000256" key="4">
    <source>
        <dbReference type="ARBA" id="ARBA00023012"/>
    </source>
</evidence>
<dbReference type="InterPro" id="IPR039420">
    <property type="entry name" value="WalR-like"/>
</dbReference>
<keyword evidence="6 9" id="KW-0238">DNA-binding</keyword>
<dbReference type="SUPFAM" id="SSF46894">
    <property type="entry name" value="C-terminal effector domain of the bipartite response regulators"/>
    <property type="match status" value="1"/>
</dbReference>
<reference evidence="12 13" key="1">
    <citation type="submission" date="2019-08" db="EMBL/GenBank/DDBJ databases">
        <authorList>
            <person name="Khan S.A."/>
            <person name="Jeon C.O."/>
            <person name="Jeong S.E."/>
        </authorList>
    </citation>
    <scope>NUCLEOTIDE SEQUENCE [LARGE SCALE GENOMIC DNA]</scope>
    <source>
        <strain evidence="13">IMCC1728</strain>
    </source>
</reference>
<dbReference type="InterPro" id="IPR036388">
    <property type="entry name" value="WH-like_DNA-bd_sf"/>
</dbReference>
<proteinExistence type="predicted"/>
<dbReference type="PANTHER" id="PTHR48111">
    <property type="entry name" value="REGULATOR OF RPOS"/>
    <property type="match status" value="1"/>
</dbReference>
<feature type="modified residue" description="4-aspartylphosphate" evidence="8">
    <location>
        <position position="88"/>
    </location>
</feature>
<evidence type="ECO:0000256" key="3">
    <source>
        <dbReference type="ARBA" id="ARBA00022553"/>
    </source>
</evidence>
<feature type="DNA-binding region" description="OmpR/PhoB-type" evidence="9">
    <location>
        <begin position="173"/>
        <end position="273"/>
    </location>
</feature>
<dbReference type="InterPro" id="IPR011006">
    <property type="entry name" value="CheY-like_superfamily"/>
</dbReference>
<feature type="domain" description="Response regulatory" evidence="10">
    <location>
        <begin position="39"/>
        <end position="153"/>
    </location>
</feature>
<evidence type="ECO:0000256" key="2">
    <source>
        <dbReference type="ARBA" id="ARBA00022490"/>
    </source>
</evidence>
<dbReference type="GO" id="GO:0005829">
    <property type="term" value="C:cytosol"/>
    <property type="evidence" value="ECO:0007669"/>
    <property type="project" value="TreeGrafter"/>
</dbReference>
<evidence type="ECO:0000313" key="12">
    <source>
        <dbReference type="EMBL" id="TXC66625.1"/>
    </source>
</evidence>
<dbReference type="Pfam" id="PF00072">
    <property type="entry name" value="Response_reg"/>
    <property type="match status" value="1"/>
</dbReference>
<sequence length="279" mass="30899">MLASGGSLQLPAGFGRYDPRSHAFAAGIRDVSAPENLPVVMVVDDEPELRALLAEYFGRHGFVVREAEDAAAARRLVAERAPELAILDVNMPGENGLSLARFLREAHPRMGLVMLTTAGESVDRIVGLELGADDYLPKPFEMRELLARVRSVLRRSSVAAPAAEAREADAPATRQVRFGACVLDLDQRRLFGREGAEVEISAAEFDLLALFARHPNRPLNRDQIMEQAHNRGWDVFDRSIDLRIMRLRRKIERNPDKPEVIKTVRNVGYVFVPGGEAAS</sequence>
<evidence type="ECO:0000313" key="13">
    <source>
        <dbReference type="Proteomes" id="UP000321832"/>
    </source>
</evidence>
<evidence type="ECO:0000256" key="9">
    <source>
        <dbReference type="PROSITE-ProRule" id="PRU01091"/>
    </source>
</evidence>
<dbReference type="InterPro" id="IPR001867">
    <property type="entry name" value="OmpR/PhoB-type_DNA-bd"/>
</dbReference>
<keyword evidence="4" id="KW-0902">Two-component regulatory system</keyword>
<accession>A0A5C6U4D5</accession>
<dbReference type="GO" id="GO:0000976">
    <property type="term" value="F:transcription cis-regulatory region binding"/>
    <property type="evidence" value="ECO:0007669"/>
    <property type="project" value="TreeGrafter"/>
</dbReference>
<dbReference type="InterPro" id="IPR001789">
    <property type="entry name" value="Sig_transdc_resp-reg_receiver"/>
</dbReference>
<evidence type="ECO:0000259" key="10">
    <source>
        <dbReference type="PROSITE" id="PS50110"/>
    </source>
</evidence>
<dbReference type="Pfam" id="PF00486">
    <property type="entry name" value="Trans_reg_C"/>
    <property type="match status" value="1"/>
</dbReference>
<evidence type="ECO:0000259" key="11">
    <source>
        <dbReference type="PROSITE" id="PS51755"/>
    </source>
</evidence>
<keyword evidence="2" id="KW-0963">Cytoplasm</keyword>
<evidence type="ECO:0000256" key="6">
    <source>
        <dbReference type="ARBA" id="ARBA00023125"/>
    </source>
</evidence>
<dbReference type="GO" id="GO:0000156">
    <property type="term" value="F:phosphorelay response regulator activity"/>
    <property type="evidence" value="ECO:0007669"/>
    <property type="project" value="TreeGrafter"/>
</dbReference>
<keyword evidence="3 8" id="KW-0597">Phosphoprotein</keyword>
<dbReference type="PROSITE" id="PS51755">
    <property type="entry name" value="OMPR_PHOB"/>
    <property type="match status" value="1"/>
</dbReference>
<gene>
    <name evidence="12" type="ORF">FSC37_14735</name>
</gene>
<evidence type="ECO:0000256" key="7">
    <source>
        <dbReference type="ARBA" id="ARBA00023163"/>
    </source>
</evidence>
<comment type="subcellular location">
    <subcellularLocation>
        <location evidence="1">Cytoplasm</location>
    </subcellularLocation>
</comment>
<feature type="domain" description="OmpR/PhoB-type" evidence="11">
    <location>
        <begin position="173"/>
        <end position="273"/>
    </location>
</feature>
<dbReference type="SMART" id="SM00448">
    <property type="entry name" value="REC"/>
    <property type="match status" value="1"/>
</dbReference>
<dbReference type="InterPro" id="IPR016032">
    <property type="entry name" value="Sig_transdc_resp-reg_C-effctor"/>
</dbReference>
<dbReference type="AlphaFoldDB" id="A0A5C6U4D5"/>
<dbReference type="GO" id="GO:0006355">
    <property type="term" value="P:regulation of DNA-templated transcription"/>
    <property type="evidence" value="ECO:0007669"/>
    <property type="project" value="InterPro"/>
</dbReference>
<organism evidence="12 13">
    <name type="scientific">Piscinibacter aquaticus</name>
    <dbReference type="NCBI Taxonomy" id="392597"/>
    <lineage>
        <taxon>Bacteria</taxon>
        <taxon>Pseudomonadati</taxon>
        <taxon>Pseudomonadota</taxon>
        <taxon>Betaproteobacteria</taxon>
        <taxon>Burkholderiales</taxon>
        <taxon>Sphaerotilaceae</taxon>
        <taxon>Piscinibacter</taxon>
    </lineage>
</organism>
<name>A0A5C6U4D5_9BURK</name>
<dbReference type="PROSITE" id="PS50110">
    <property type="entry name" value="RESPONSE_REGULATORY"/>
    <property type="match status" value="1"/>
</dbReference>
<comment type="caution">
    <text evidence="12">The sequence shown here is derived from an EMBL/GenBank/DDBJ whole genome shotgun (WGS) entry which is preliminary data.</text>
</comment>
<keyword evidence="5" id="KW-0805">Transcription regulation</keyword>
<dbReference type="Gene3D" id="3.40.50.2300">
    <property type="match status" value="1"/>
</dbReference>
<dbReference type="CDD" id="cd00383">
    <property type="entry name" value="trans_reg_C"/>
    <property type="match status" value="1"/>
</dbReference>
<dbReference type="Proteomes" id="UP000321832">
    <property type="component" value="Unassembled WGS sequence"/>
</dbReference>
<dbReference type="Gene3D" id="1.10.10.10">
    <property type="entry name" value="Winged helix-like DNA-binding domain superfamily/Winged helix DNA-binding domain"/>
    <property type="match status" value="1"/>
</dbReference>
<dbReference type="Gene3D" id="6.10.250.690">
    <property type="match status" value="1"/>
</dbReference>
<keyword evidence="7" id="KW-0804">Transcription</keyword>
<dbReference type="SUPFAM" id="SSF52172">
    <property type="entry name" value="CheY-like"/>
    <property type="match status" value="1"/>
</dbReference>
<dbReference type="GO" id="GO:0032993">
    <property type="term" value="C:protein-DNA complex"/>
    <property type="evidence" value="ECO:0007669"/>
    <property type="project" value="TreeGrafter"/>
</dbReference>